<reference evidence="1 2" key="1">
    <citation type="submission" date="2018-11" db="EMBL/GenBank/DDBJ databases">
        <authorList>
            <consortium name="Pathogen Informatics"/>
        </authorList>
    </citation>
    <scope>NUCLEOTIDE SEQUENCE [LARGE SCALE GENOMIC DNA]</scope>
    <source>
        <strain evidence="1 2">NCTC10327</strain>
    </source>
</reference>
<organism evidence="1 2">
    <name type="scientific">Actinobaculum suis</name>
    <dbReference type="NCBI Taxonomy" id="1657"/>
    <lineage>
        <taxon>Bacteria</taxon>
        <taxon>Bacillati</taxon>
        <taxon>Actinomycetota</taxon>
        <taxon>Actinomycetes</taxon>
        <taxon>Actinomycetales</taxon>
        <taxon>Actinomycetaceae</taxon>
        <taxon>Actinobaculum</taxon>
    </lineage>
</organism>
<dbReference type="RefSeq" id="WP_185934455.1">
    <property type="nucleotide sequence ID" value="NZ_UYIO01000001.1"/>
</dbReference>
<accession>A0A7Z8Y9Z8</accession>
<dbReference type="AlphaFoldDB" id="A0A7Z8Y9Z8"/>
<dbReference type="Proteomes" id="UP000269974">
    <property type="component" value="Unassembled WGS sequence"/>
</dbReference>
<comment type="caution">
    <text evidence="1">The sequence shown here is derived from an EMBL/GenBank/DDBJ whole genome shotgun (WGS) entry which is preliminary data.</text>
</comment>
<dbReference type="Pfam" id="PF12982">
    <property type="entry name" value="DUF3866"/>
    <property type="match status" value="1"/>
</dbReference>
<gene>
    <name evidence="1" type="ORF">NCTC10327_01090</name>
</gene>
<protein>
    <submittedName>
        <fullName evidence="1">Protein of uncharacterized function (DUF3866)</fullName>
    </submittedName>
</protein>
<dbReference type="EMBL" id="UYIO01000001">
    <property type="protein sequence ID" value="VDG76451.1"/>
    <property type="molecule type" value="Genomic_DNA"/>
</dbReference>
<name>A0A7Z8Y9Z8_9ACTO</name>
<dbReference type="InterPro" id="IPR024479">
    <property type="entry name" value="DUF3866"/>
</dbReference>
<evidence type="ECO:0000313" key="2">
    <source>
        <dbReference type="Proteomes" id="UP000269974"/>
    </source>
</evidence>
<sequence length="380" mass="40823">MKWREGTVLRLRGTWSQCAEYEVALTAPPATEDAARGRALAYLPLVGEPEPGDRVLLQVSAYERELGTGGYMFICAIPDRLPADPPNSPGHIVKARYTPMQYLTLGVDEQESPYHELLRDADSLEGMPVIVADLHSALPAAVATLRAARPTARIAYVMDDGGALPAWFSQTAARLQENGQILGTISCGQAFGGDLEAVNIYTGLLAAKWVWQADVAIVSQGPGNLGTDTRWGFSGTSAGEAINAVNALGGQAIGLLRMSSADPRERHLGVSHHTLTTLTRIALTPALCPVPQLDDSELCQLVGPRARELARERLGLLFAHPRLQRVDVPVAKLLGPLEIYPVPLRTMGRGLHEDPLNFLAAGAAGQVAAELLEIDRQTDR</sequence>
<evidence type="ECO:0000313" key="1">
    <source>
        <dbReference type="EMBL" id="VDG76451.1"/>
    </source>
</evidence>
<proteinExistence type="predicted"/>